<evidence type="ECO:0000256" key="2">
    <source>
        <dbReference type="ARBA" id="ARBA00023012"/>
    </source>
</evidence>
<dbReference type="RefSeq" id="WP_114664275.1">
    <property type="nucleotide sequence ID" value="NZ_CP031194.1"/>
</dbReference>
<organism evidence="9 10">
    <name type="scientific">Streptomyces paludis</name>
    <dbReference type="NCBI Taxonomy" id="2282738"/>
    <lineage>
        <taxon>Bacteria</taxon>
        <taxon>Bacillati</taxon>
        <taxon>Actinomycetota</taxon>
        <taxon>Actinomycetes</taxon>
        <taxon>Kitasatosporales</taxon>
        <taxon>Streptomycetaceae</taxon>
        <taxon>Streptomyces</taxon>
    </lineage>
</organism>
<dbReference type="PRINTS" id="PR00364">
    <property type="entry name" value="DISEASERSIST"/>
</dbReference>
<evidence type="ECO:0000313" key="9">
    <source>
        <dbReference type="EMBL" id="AXG81734.1"/>
    </source>
</evidence>
<protein>
    <recommendedName>
        <fullName evidence="8">OmpR/PhoB-type domain-containing protein</fullName>
    </recommendedName>
</protein>
<dbReference type="InterPro" id="IPR027417">
    <property type="entry name" value="P-loop_NTPase"/>
</dbReference>
<dbReference type="PANTHER" id="PTHR35807:SF1">
    <property type="entry name" value="TRANSCRIPTIONAL REGULATOR REDD"/>
    <property type="match status" value="1"/>
</dbReference>
<dbReference type="KEGG" id="spad:DVK44_32945"/>
<keyword evidence="4 6" id="KW-0238">DNA-binding</keyword>
<sequence>MEFGVLGVLEMRAQTGAVSLGSLKQRVLLGLLLHRANTFVSADTLIEAIWRDAPPRTASKNLQVYVWHLRRVLHTADASGRLAFRAPGYRLAVHPGELDLDRFDRHARHGRQALAESRPRVASRHFDAALALWRDHPYADLQEAPVLRGAAERMEELRLTVLEDRAEAGLSAEDPPGALLESLEPLVREHPLRERMRALQMLALHRAGRRAEALSAYDDIRRLLARELGIAPSALLERVQRTLLDGGTVAGDTLWRGGRATGPVAVRPESCQLPRDLPDLVGRLRETDDTVGALAPAAGPDGRRPGAGHGVFESLTGPWSGGPRSTLAVLTGPVGSGKTVLATRIAHLLRPYFPDGQLWVTLRTADGAPRSCADVLDELCRALGAPAEVGPGPADRAAPAAQRLGERAAFFRTVCADRQLLVVLDDAVDEAQVRPLLPGGDQCATLVTSRSRLGALDSAHLTEVGCFTPEESRELLTRTAGYERVAAEPAACAEAARLVGHLPLGVRLVGARIAGRPHWPVSRLVERLMDPALALAELTVGDLSVRRVFDRATAGLTEPELRAYRHLGTLPRDSVVGRRLPPPDLLRMPLPEAEEVLEALTENRLAEAGAQGYGLHQLHYLHAAALPLPMAPAPSAVC</sequence>
<keyword evidence="5" id="KW-0804">Transcription</keyword>
<name>A0A345HYG0_9ACTN</name>
<evidence type="ECO:0000256" key="1">
    <source>
        <dbReference type="ARBA" id="ARBA00005820"/>
    </source>
</evidence>
<dbReference type="AlphaFoldDB" id="A0A345HYG0"/>
<dbReference type="Gene3D" id="1.25.40.10">
    <property type="entry name" value="Tetratricopeptide repeat domain"/>
    <property type="match status" value="1"/>
</dbReference>
<evidence type="ECO:0000256" key="4">
    <source>
        <dbReference type="ARBA" id="ARBA00023125"/>
    </source>
</evidence>
<dbReference type="EMBL" id="CP031194">
    <property type="protein sequence ID" value="AXG81734.1"/>
    <property type="molecule type" value="Genomic_DNA"/>
</dbReference>
<dbReference type="SUPFAM" id="SSF48452">
    <property type="entry name" value="TPR-like"/>
    <property type="match status" value="1"/>
</dbReference>
<dbReference type="SUPFAM" id="SSF46894">
    <property type="entry name" value="C-terminal effector domain of the bipartite response regulators"/>
    <property type="match status" value="1"/>
</dbReference>
<keyword evidence="10" id="KW-1185">Reference proteome</keyword>
<evidence type="ECO:0000259" key="8">
    <source>
        <dbReference type="PROSITE" id="PS51755"/>
    </source>
</evidence>
<dbReference type="InterPro" id="IPR005158">
    <property type="entry name" value="BTAD"/>
</dbReference>
<accession>A0A345HYG0</accession>
<dbReference type="PANTHER" id="PTHR35807">
    <property type="entry name" value="TRANSCRIPTIONAL REGULATOR REDD-RELATED"/>
    <property type="match status" value="1"/>
</dbReference>
<dbReference type="SMART" id="SM00862">
    <property type="entry name" value="Trans_reg_C"/>
    <property type="match status" value="1"/>
</dbReference>
<evidence type="ECO:0000313" key="10">
    <source>
        <dbReference type="Proteomes" id="UP000253868"/>
    </source>
</evidence>
<comment type="similarity">
    <text evidence="1">Belongs to the AfsR/DnrI/RedD regulatory family.</text>
</comment>
<evidence type="ECO:0000256" key="3">
    <source>
        <dbReference type="ARBA" id="ARBA00023015"/>
    </source>
</evidence>
<dbReference type="InterPro" id="IPR002182">
    <property type="entry name" value="NB-ARC"/>
</dbReference>
<dbReference type="PROSITE" id="PS51755">
    <property type="entry name" value="OMPR_PHOB"/>
    <property type="match status" value="1"/>
</dbReference>
<dbReference type="Proteomes" id="UP000253868">
    <property type="component" value="Chromosome"/>
</dbReference>
<dbReference type="Pfam" id="PF00486">
    <property type="entry name" value="Trans_reg_C"/>
    <property type="match status" value="1"/>
</dbReference>
<dbReference type="Pfam" id="PF03704">
    <property type="entry name" value="BTAD"/>
    <property type="match status" value="1"/>
</dbReference>
<dbReference type="GO" id="GO:0003677">
    <property type="term" value="F:DNA binding"/>
    <property type="evidence" value="ECO:0007669"/>
    <property type="project" value="UniProtKB-UniRule"/>
</dbReference>
<feature type="domain" description="OmpR/PhoB-type" evidence="8">
    <location>
        <begin position="1"/>
        <end position="93"/>
    </location>
</feature>
<proteinExistence type="inferred from homology"/>
<feature type="region of interest" description="Disordered" evidence="7">
    <location>
        <begin position="292"/>
        <end position="312"/>
    </location>
</feature>
<dbReference type="InterPro" id="IPR051677">
    <property type="entry name" value="AfsR-DnrI-RedD_regulator"/>
</dbReference>
<dbReference type="SMART" id="SM01043">
    <property type="entry name" value="BTAD"/>
    <property type="match status" value="1"/>
</dbReference>
<dbReference type="GO" id="GO:0043531">
    <property type="term" value="F:ADP binding"/>
    <property type="evidence" value="ECO:0007669"/>
    <property type="project" value="InterPro"/>
</dbReference>
<dbReference type="Pfam" id="PF00931">
    <property type="entry name" value="NB-ARC"/>
    <property type="match status" value="1"/>
</dbReference>
<reference evidence="10" key="1">
    <citation type="submission" date="2018-07" db="EMBL/GenBank/DDBJ databases">
        <authorList>
            <person name="Zhao J."/>
        </authorList>
    </citation>
    <scope>NUCLEOTIDE SEQUENCE [LARGE SCALE GENOMIC DNA]</scope>
    <source>
        <strain evidence="10">GSSD-12</strain>
    </source>
</reference>
<dbReference type="InterPro" id="IPR011990">
    <property type="entry name" value="TPR-like_helical_dom_sf"/>
</dbReference>
<gene>
    <name evidence="9" type="ORF">DVK44_32945</name>
</gene>
<keyword evidence="2" id="KW-0902">Two-component regulatory system</keyword>
<evidence type="ECO:0000256" key="6">
    <source>
        <dbReference type="PROSITE-ProRule" id="PRU01091"/>
    </source>
</evidence>
<dbReference type="CDD" id="cd15831">
    <property type="entry name" value="BTAD"/>
    <property type="match status" value="1"/>
</dbReference>
<dbReference type="InterPro" id="IPR016032">
    <property type="entry name" value="Sig_transdc_resp-reg_C-effctor"/>
</dbReference>
<dbReference type="SUPFAM" id="SSF52540">
    <property type="entry name" value="P-loop containing nucleoside triphosphate hydrolases"/>
    <property type="match status" value="1"/>
</dbReference>
<feature type="DNA-binding region" description="OmpR/PhoB-type" evidence="6">
    <location>
        <begin position="1"/>
        <end position="93"/>
    </location>
</feature>
<dbReference type="InterPro" id="IPR036388">
    <property type="entry name" value="WH-like_DNA-bd_sf"/>
</dbReference>
<dbReference type="Gene3D" id="3.40.50.300">
    <property type="entry name" value="P-loop containing nucleotide triphosphate hydrolases"/>
    <property type="match status" value="1"/>
</dbReference>
<dbReference type="GO" id="GO:0000160">
    <property type="term" value="P:phosphorelay signal transduction system"/>
    <property type="evidence" value="ECO:0007669"/>
    <property type="project" value="UniProtKB-KW"/>
</dbReference>
<dbReference type="GO" id="GO:0006355">
    <property type="term" value="P:regulation of DNA-templated transcription"/>
    <property type="evidence" value="ECO:0007669"/>
    <property type="project" value="InterPro"/>
</dbReference>
<dbReference type="Gene3D" id="1.10.10.10">
    <property type="entry name" value="Winged helix-like DNA-binding domain superfamily/Winged helix DNA-binding domain"/>
    <property type="match status" value="1"/>
</dbReference>
<dbReference type="OrthoDB" id="4336084at2"/>
<evidence type="ECO:0000256" key="5">
    <source>
        <dbReference type="ARBA" id="ARBA00023163"/>
    </source>
</evidence>
<evidence type="ECO:0000256" key="7">
    <source>
        <dbReference type="SAM" id="MobiDB-lite"/>
    </source>
</evidence>
<dbReference type="InterPro" id="IPR001867">
    <property type="entry name" value="OmpR/PhoB-type_DNA-bd"/>
</dbReference>
<keyword evidence="3" id="KW-0805">Transcription regulation</keyword>